<organism evidence="7 8">
    <name type="scientific">Dimorphilus gyrociliatus</name>
    <dbReference type="NCBI Taxonomy" id="2664684"/>
    <lineage>
        <taxon>Eukaryota</taxon>
        <taxon>Metazoa</taxon>
        <taxon>Spiralia</taxon>
        <taxon>Lophotrochozoa</taxon>
        <taxon>Annelida</taxon>
        <taxon>Polychaeta</taxon>
        <taxon>Polychaeta incertae sedis</taxon>
        <taxon>Dinophilidae</taxon>
        <taxon>Dimorphilus</taxon>
    </lineage>
</organism>
<evidence type="ECO:0000256" key="2">
    <source>
        <dbReference type="ARBA" id="ARBA00022723"/>
    </source>
</evidence>
<dbReference type="SMART" id="SM00064">
    <property type="entry name" value="FYVE"/>
    <property type="match status" value="1"/>
</dbReference>
<evidence type="ECO:0000313" key="7">
    <source>
        <dbReference type="EMBL" id="CAD5119010.1"/>
    </source>
</evidence>
<dbReference type="OrthoDB" id="1936617at2759"/>
<dbReference type="InterPro" id="IPR028730">
    <property type="entry name" value="ZFYVE26"/>
</dbReference>
<dbReference type="GO" id="GO:0032465">
    <property type="term" value="P:regulation of cytokinesis"/>
    <property type="evidence" value="ECO:0007669"/>
    <property type="project" value="TreeGrafter"/>
</dbReference>
<name>A0A7I8VRW1_9ANNE</name>
<keyword evidence="3 5" id="KW-0863">Zinc-finger</keyword>
<keyword evidence="8" id="KW-1185">Reference proteome</keyword>
<dbReference type="InterPro" id="IPR057946">
    <property type="entry name" value="TPR_ZFYVE26"/>
</dbReference>
<dbReference type="InterPro" id="IPR011011">
    <property type="entry name" value="Znf_FYVE_PHD"/>
</dbReference>
<evidence type="ECO:0000256" key="3">
    <source>
        <dbReference type="ARBA" id="ARBA00022771"/>
    </source>
</evidence>
<sequence>MENVFGREEQASIDLLLTYIYNNISLGQWELAFACIKEYHRRQKKSTTTIIDLLRSLSKNCEDVCNSSQDNWENAQLFSWLCANQLLNLVIHEDHVVLKCEAEFRLLLTANGEVLKIGEEKLSELYAFFKWTCSKRNYSVPLPLSPELQQLLKEWLNINPKFGSEVLNILTVDQKRSEENNKIIENLYIETIRDCLKQSQRGADDDETKLYRLIQLYKPELSSEKFNNLIPELVLTSDVERIYNYLLGKDAILKPFHDYIVNLKIDDKFQDVDLTNDEAFIYEILTKPSIEPNDWLSLFHRIIQRKFHVIDILLNTTKKLFSSKREKDLTRLFKSPLFIPLLPVTFCFLWQDCNSLKDGKTLLESIEDMDLNNIRFSQVFTKLNNHIRLSEKTYQLTMKFDDSIEIENKIFQLLKEYSVLGALKECFELGALEEDDILYVLNHAYSIDDNDVWEAEKNDDIATYIIYLIMNKVLEALELCKDDISEIDYTEVIWRRLRSAVEYFKQLNIHKKVYVLFNIFKLLFIRANTADCWSPNLTSTPRSSVENLDEQDSITSDISNKESDEIFIINELLMRDFLSILKECLALVNMEKSYFDEELERNVANLSHFISEATWRFELVGRKEIVLSSIGTKPVTNMGKGIISKMLASPESLAAMCMLNKEVYKTEQVIKLYNLEDSYLEQEFEFSKKYAKTMKSINDVSRPTNFACESNQEVDPLCEIKKLARKGLHVLEVTQPLVELIENFPPSLFNNQTSSPLDNENIIHPAILNALVALDIAIVAGNCKKNSIILLQHAQRILASRHQSDGNDNWLTEKFPRILQLSKLIEKRLEADSDLTQTSRSLLCQCLSPIDAENFEKYSKFEQVLSDCIERIENALKSYSKMQTKLLIEQAKKTRDEDAEIISLEPVITKSMENLVDCLQSFDFIKDGIFSIFCKEFESSGEFRDYLGSLLTHVKELKLLTKGDITDQKGIEYFTVLDEMPTQILGRLIFNEQIAPLKLATVANKLNVNLTRVLVNNCCPFVPSKFELPKKTLARIIFDSNYENKRLEDRTSTIVKDCLFQIIQLMKKDNKEYHDLSSLHEFSKSNEIWKILERTKILKYSQLIFYDKDDEIAFWINLHNLLIFESILFELKNCDSIKSFEDTPLKREIFDYLYSYALPKYGILSLAEMRMILNSLKKKSHYALLNGKLSGPAAAVFSGNMIRNHIRTFIEEYLDTSIQVNSSNRVMKIPDVLYEMIDDIEEFIKKHSSKLKVLFDDPKTKKKQSSWTFETYQLSREVGIKFTFDVCQNKSSERRWSSLPNINENSWEGSTGEPSTSPKYALTPPILEYLKQSSSVVPTLVSLLCSDDLDDIQYDMDESYFGNVSSEELGRNEDDLRRYRYRTLIGEFDILERFLLVHSAPLIVHTLSNDQSSDVIQCITRMNMTENVRKSFLSSNLSNDYIEVVDYVLNNALRKEKYAQVVRIIDELSPLTIQRRSHYKTVKDACLIKLLQKSNETESARIFKQINDKDLRSRKFIKEIDKFNDPRIILNIIKWIGEDSSFSNEFRNTFQLYSDIMECSKNYENWKDIEKDCIDNDEDILCLLLNAEKITSAYNFASLFNLSKELRMKIDVKQMEIIMREDRLWELSASQHLTSIFERDQAVCENVCYYFIENLDNKEHAAFVINFLIDFFKDDLSEIVLERLQKTLEGCQMDWIETILKSTNWSPEQIRICDQLLIDYAGKSLTIPNTDSCSESESIISGAYSRRTRVEDSSTRSPSFTIPSVAPSIDQWIPDSATTVCMICNARFTMFVRRHHCRRCGRVICSTCSSKRMKLGDGEELVRVCDDCAELLSNDPVKVEICDNISDFAPNMYKLSINELENEMLRKKFQYEFAPSSSLCITILKLVQNKQQSVKTLVELAKNVSQMLRPLKNGQRNPEIDYSFVIDVIKSLLFEAKVQQNTLEIPIGNDIELHLTSFDLLNSLVLSNCPIIPSLHQLVGPKQVSSFRDDLVKKERFVSALEVSGKFGLDSNLVWLSWGLANIVGGFLEEARNKLKKCLKKVTNRAVQSNGIILQQIVENLQKYENRLQLKEAVHLTNWKDLLVDDVKPKNTDSENSRECLFYLTNYGSHSDIIKYFMNMRDVRKAVLYIVEHKCSSQIFVENVLMKANSTGLINNMKKELRSIDSSRWSQYITESCKYCQQQRMFNLLYDLQIFIKDHIRAAMTCSSCLFTQTPPDKKLDYGVLYNRLHYLTTAIKHLKDYREQNQSGRSSGSSSLILDMTYQEVKKFSTTITLQIEVTKLFQIYLEKVQQLQKDIQPKTCSTLLGSTRMQSDVVCIILLCGNNINDGFGLAFRIIQELRLDADTIYKRVAEHLCINHKYSEIRQFLSCIKDSGLTSFQSLDSVILACIKNLTKLNTAKDIKEAESLMSDMKTEKLKIDAYIYCGKLKAAYLLAVKLNQLQDILEIAKIAEKTGQVSVKNICEEYLKKKGITRPSSHDN</sequence>
<dbReference type="Gene3D" id="3.30.40.10">
    <property type="entry name" value="Zinc/RING finger domain, C3HC4 (zinc finger)"/>
    <property type="match status" value="1"/>
</dbReference>
<dbReference type="GO" id="GO:0005765">
    <property type="term" value="C:lysosomal membrane"/>
    <property type="evidence" value="ECO:0007669"/>
    <property type="project" value="TreeGrafter"/>
</dbReference>
<proteinExistence type="predicted"/>
<dbReference type="GO" id="GO:0008270">
    <property type="term" value="F:zinc ion binding"/>
    <property type="evidence" value="ECO:0007669"/>
    <property type="project" value="UniProtKB-KW"/>
</dbReference>
<comment type="caution">
    <text evidence="7">The sequence shown here is derived from an EMBL/GenBank/DDBJ whole genome shotgun (WGS) entry which is preliminary data.</text>
</comment>
<evidence type="ECO:0000256" key="1">
    <source>
        <dbReference type="ARBA" id="ARBA00022553"/>
    </source>
</evidence>
<keyword evidence="4" id="KW-0862">Zinc</keyword>
<dbReference type="GO" id="GO:0030496">
    <property type="term" value="C:midbody"/>
    <property type="evidence" value="ECO:0007669"/>
    <property type="project" value="TreeGrafter"/>
</dbReference>
<dbReference type="GO" id="GO:0005813">
    <property type="term" value="C:centrosome"/>
    <property type="evidence" value="ECO:0007669"/>
    <property type="project" value="TreeGrafter"/>
</dbReference>
<dbReference type="EMBL" id="CAJFCJ010000009">
    <property type="protein sequence ID" value="CAD5119010.1"/>
    <property type="molecule type" value="Genomic_DNA"/>
</dbReference>
<protein>
    <submittedName>
        <fullName evidence="7">DgyrCDS7665</fullName>
    </submittedName>
</protein>
<dbReference type="SUPFAM" id="SSF57903">
    <property type="entry name" value="FYVE/PHD zinc finger"/>
    <property type="match status" value="1"/>
</dbReference>
<keyword evidence="2" id="KW-0479">Metal-binding</keyword>
<dbReference type="PROSITE" id="PS50178">
    <property type="entry name" value="ZF_FYVE"/>
    <property type="match status" value="1"/>
</dbReference>
<evidence type="ECO:0000259" key="6">
    <source>
        <dbReference type="PROSITE" id="PS50178"/>
    </source>
</evidence>
<dbReference type="InterPro" id="IPR000306">
    <property type="entry name" value="Znf_FYVE"/>
</dbReference>
<accession>A0A7I8VRW1</accession>
<dbReference type="Pfam" id="PF25569">
    <property type="entry name" value="TPR_ZFYVE26"/>
    <property type="match status" value="1"/>
</dbReference>
<dbReference type="GO" id="GO:0000281">
    <property type="term" value="P:mitotic cytokinesis"/>
    <property type="evidence" value="ECO:0007669"/>
    <property type="project" value="InterPro"/>
</dbReference>
<dbReference type="InterPro" id="IPR013083">
    <property type="entry name" value="Znf_RING/FYVE/PHD"/>
</dbReference>
<dbReference type="Pfam" id="PF01363">
    <property type="entry name" value="FYVE"/>
    <property type="match status" value="1"/>
</dbReference>
<keyword evidence="1" id="KW-0597">Phosphoprotein</keyword>
<dbReference type="InterPro" id="IPR017455">
    <property type="entry name" value="Znf_FYVE-rel"/>
</dbReference>
<dbReference type="GO" id="GO:0000724">
    <property type="term" value="P:double-strand break repair via homologous recombination"/>
    <property type="evidence" value="ECO:0007669"/>
    <property type="project" value="InterPro"/>
</dbReference>
<feature type="domain" description="FYVE-type" evidence="6">
    <location>
        <begin position="1775"/>
        <end position="1833"/>
    </location>
</feature>
<evidence type="ECO:0000256" key="4">
    <source>
        <dbReference type="ARBA" id="ARBA00022833"/>
    </source>
</evidence>
<gene>
    <name evidence="7" type="ORF">DGYR_LOCUS7306</name>
</gene>
<dbReference type="Proteomes" id="UP000549394">
    <property type="component" value="Unassembled WGS sequence"/>
</dbReference>
<dbReference type="PANTHER" id="PTHR46591:SF1">
    <property type="entry name" value="ZINC FINGER FYVE DOMAIN-CONTAINING PROTEIN 26"/>
    <property type="match status" value="1"/>
</dbReference>
<reference evidence="7 8" key="1">
    <citation type="submission" date="2020-08" db="EMBL/GenBank/DDBJ databases">
        <authorList>
            <person name="Hejnol A."/>
        </authorList>
    </citation>
    <scope>NUCLEOTIDE SEQUENCE [LARGE SCALE GENOMIC DNA]</scope>
</reference>
<evidence type="ECO:0000256" key="5">
    <source>
        <dbReference type="PROSITE-ProRule" id="PRU00091"/>
    </source>
</evidence>
<evidence type="ECO:0000313" key="8">
    <source>
        <dbReference type="Proteomes" id="UP000549394"/>
    </source>
</evidence>
<dbReference type="GO" id="GO:0032266">
    <property type="term" value="F:phosphatidylinositol-3-phosphate binding"/>
    <property type="evidence" value="ECO:0007669"/>
    <property type="project" value="InterPro"/>
</dbReference>
<dbReference type="PANTHER" id="PTHR46591">
    <property type="entry name" value="ZINC FINGER FYVE DOMAIN-CONTAINING PROTEIN 26"/>
    <property type="match status" value="1"/>
</dbReference>